<dbReference type="SUPFAM" id="SSF161098">
    <property type="entry name" value="MetI-like"/>
    <property type="match status" value="1"/>
</dbReference>
<keyword evidence="9 10" id="KW-0472">Membrane</keyword>
<keyword evidence="5" id="KW-1003">Cell membrane</keyword>
<evidence type="ECO:0000256" key="2">
    <source>
        <dbReference type="ARBA" id="ARBA00004651"/>
    </source>
</evidence>
<comment type="caution">
    <text evidence="11">Lacks conserved residue(s) required for the propagation of feature annotation.</text>
</comment>
<keyword evidence="4 10" id="KW-0813">Transport</keyword>
<organism evidence="13 14">
    <name type="scientific">Ramlibacter lithotrophicus</name>
    <dbReference type="NCBI Taxonomy" id="2606681"/>
    <lineage>
        <taxon>Bacteria</taxon>
        <taxon>Pseudomonadati</taxon>
        <taxon>Pseudomonadota</taxon>
        <taxon>Betaproteobacteria</taxon>
        <taxon>Burkholderiales</taxon>
        <taxon>Comamonadaceae</taxon>
        <taxon>Ramlibacter</taxon>
    </lineage>
</organism>
<evidence type="ECO:0000256" key="8">
    <source>
        <dbReference type="ARBA" id="ARBA00022989"/>
    </source>
</evidence>
<dbReference type="InterPro" id="IPR035906">
    <property type="entry name" value="MetI-like_sf"/>
</dbReference>
<evidence type="ECO:0000259" key="12">
    <source>
        <dbReference type="PROSITE" id="PS50928"/>
    </source>
</evidence>
<evidence type="ECO:0000256" key="7">
    <source>
        <dbReference type="ARBA" id="ARBA00022692"/>
    </source>
</evidence>
<evidence type="ECO:0000313" key="14">
    <source>
        <dbReference type="Proteomes" id="UP000521868"/>
    </source>
</evidence>
<dbReference type="PANTHER" id="PTHR30183:SF8">
    <property type="entry name" value="MOLYBDENUM TRANSPORT SYSTEM PERMEASE"/>
    <property type="match status" value="1"/>
</dbReference>
<keyword evidence="14" id="KW-1185">Reference proteome</keyword>
<keyword evidence="6 11" id="KW-0500">Molybdenum</keyword>
<dbReference type="Gene3D" id="1.10.3720.10">
    <property type="entry name" value="MetI-like"/>
    <property type="match status" value="1"/>
</dbReference>
<dbReference type="GO" id="GO:0005886">
    <property type="term" value="C:plasma membrane"/>
    <property type="evidence" value="ECO:0007669"/>
    <property type="project" value="UniProtKB-SubCell"/>
</dbReference>
<dbReference type="PROSITE" id="PS50928">
    <property type="entry name" value="ABC_TM1"/>
    <property type="match status" value="1"/>
</dbReference>
<evidence type="ECO:0000256" key="5">
    <source>
        <dbReference type="ARBA" id="ARBA00022475"/>
    </source>
</evidence>
<proteinExistence type="inferred from homology"/>
<comment type="similarity">
    <text evidence="3 11">Belongs to the binding-protein-dependent transport system permease family. CysTW subfamily.</text>
</comment>
<dbReference type="AlphaFoldDB" id="A0A7X6DGN0"/>
<evidence type="ECO:0000256" key="3">
    <source>
        <dbReference type="ARBA" id="ARBA00007069"/>
    </source>
</evidence>
<feature type="transmembrane region" description="Helical" evidence="10">
    <location>
        <begin position="83"/>
        <end position="103"/>
    </location>
</feature>
<protein>
    <recommendedName>
        <fullName evidence="11">Molybdenum transport system permease</fullName>
    </recommendedName>
</protein>
<comment type="subcellular location">
    <subcellularLocation>
        <location evidence="11">Cell inner membrane</location>
        <topology evidence="11">Multi-pass membrane protein</topology>
    </subcellularLocation>
    <subcellularLocation>
        <location evidence="2 10">Cell membrane</location>
        <topology evidence="2 10">Multi-pass membrane protein</topology>
    </subcellularLocation>
</comment>
<sequence>MDWQAARVSLLLAGLTAVLLLPPGIALARWLALTRWRGKPLAEALLMLPLLLPPTVIGFYLLVALGHGSWLGAWAARHLDLQLVFSFEGLLLASVLVNLPFMVQPIQRAFAAIPQSLREAAWVCGLGRWRTFVRIELPLAWPGLVSGIALTAAHTLGEFGVVLMVGGSIPGQTRTLSIAIYDRVQAFDLAAAHVMALALVASSLVAVALVFAADRRRPLQER</sequence>
<feature type="transmembrane region" description="Helical" evidence="10">
    <location>
        <begin position="190"/>
        <end position="213"/>
    </location>
</feature>
<evidence type="ECO:0000313" key="13">
    <source>
        <dbReference type="EMBL" id="NKE66807.1"/>
    </source>
</evidence>
<comment type="function">
    <text evidence="1 11">Part of the binding-protein-dependent transport system for molybdenum; probably responsible for the translocation of the substrate across the membrane.</text>
</comment>
<evidence type="ECO:0000256" key="9">
    <source>
        <dbReference type="ARBA" id="ARBA00023136"/>
    </source>
</evidence>
<feature type="domain" description="ABC transmembrane type-1" evidence="12">
    <location>
        <begin position="6"/>
        <end position="210"/>
    </location>
</feature>
<dbReference type="PANTHER" id="PTHR30183">
    <property type="entry name" value="MOLYBDENUM TRANSPORT SYSTEM PERMEASE PROTEIN MODB"/>
    <property type="match status" value="1"/>
</dbReference>
<dbReference type="RefSeq" id="WP_168107925.1">
    <property type="nucleotide sequence ID" value="NZ_VTOX01000004.1"/>
</dbReference>
<dbReference type="InterPro" id="IPR000515">
    <property type="entry name" value="MetI-like"/>
</dbReference>
<evidence type="ECO:0000256" key="11">
    <source>
        <dbReference type="RuleBase" id="RU365097"/>
    </source>
</evidence>
<dbReference type="InterPro" id="IPR011867">
    <property type="entry name" value="ModB_ABC"/>
</dbReference>
<evidence type="ECO:0000256" key="6">
    <source>
        <dbReference type="ARBA" id="ARBA00022505"/>
    </source>
</evidence>
<dbReference type="EMBL" id="VTOX01000004">
    <property type="protein sequence ID" value="NKE66807.1"/>
    <property type="molecule type" value="Genomic_DNA"/>
</dbReference>
<dbReference type="Pfam" id="PF00528">
    <property type="entry name" value="BPD_transp_1"/>
    <property type="match status" value="1"/>
</dbReference>
<keyword evidence="11" id="KW-0997">Cell inner membrane</keyword>
<dbReference type="GO" id="GO:0015098">
    <property type="term" value="F:molybdate ion transmembrane transporter activity"/>
    <property type="evidence" value="ECO:0007669"/>
    <property type="project" value="UniProtKB-UniRule"/>
</dbReference>
<feature type="transmembrane region" description="Helical" evidence="10">
    <location>
        <begin position="44"/>
        <end position="63"/>
    </location>
</feature>
<name>A0A7X6DGN0_9BURK</name>
<evidence type="ECO:0000256" key="4">
    <source>
        <dbReference type="ARBA" id="ARBA00022448"/>
    </source>
</evidence>
<accession>A0A7X6DGN0</accession>
<dbReference type="Proteomes" id="UP000521868">
    <property type="component" value="Unassembled WGS sequence"/>
</dbReference>
<evidence type="ECO:0000256" key="10">
    <source>
        <dbReference type="RuleBase" id="RU363032"/>
    </source>
</evidence>
<dbReference type="CDD" id="cd06261">
    <property type="entry name" value="TM_PBP2"/>
    <property type="match status" value="1"/>
</dbReference>
<reference evidence="13 14" key="1">
    <citation type="journal article" date="2020" name="Nature">
        <title>Bacterial chemolithoautotrophy via manganese oxidation.</title>
        <authorList>
            <person name="Yu H."/>
            <person name="Leadbetter J.R."/>
        </authorList>
    </citation>
    <scope>NUCLEOTIDE SEQUENCE [LARGE SCALE GENOMIC DNA]</scope>
    <source>
        <strain evidence="13 14">RBP-1</strain>
    </source>
</reference>
<keyword evidence="7 10" id="KW-0812">Transmembrane</keyword>
<keyword evidence="8 10" id="KW-1133">Transmembrane helix</keyword>
<evidence type="ECO:0000256" key="1">
    <source>
        <dbReference type="ARBA" id="ARBA00002949"/>
    </source>
</evidence>
<dbReference type="NCBIfam" id="TIGR02141">
    <property type="entry name" value="modB_ABC"/>
    <property type="match status" value="1"/>
</dbReference>
<gene>
    <name evidence="13" type="primary">modB</name>
    <name evidence="13" type="ORF">RAMLITH_13315</name>
</gene>
<comment type="caution">
    <text evidence="13">The sequence shown here is derived from an EMBL/GenBank/DDBJ whole genome shotgun (WGS) entry which is preliminary data.</text>
</comment>